<reference evidence="2" key="2">
    <citation type="submission" date="2021-04" db="EMBL/GenBank/DDBJ databases">
        <authorList>
            <person name="Liu J."/>
        </authorList>
    </citation>
    <scope>NUCLEOTIDE SEQUENCE</scope>
    <source>
        <strain evidence="2">BAD-6</strain>
    </source>
</reference>
<protein>
    <submittedName>
        <fullName evidence="2">Transposase</fullName>
    </submittedName>
</protein>
<proteinExistence type="predicted"/>
<dbReference type="Proteomes" id="UP000675664">
    <property type="component" value="Unassembled WGS sequence"/>
</dbReference>
<dbReference type="PANTHER" id="PTHR33408:SF2">
    <property type="entry name" value="TRANSPOSASE DDE DOMAIN-CONTAINING PROTEIN"/>
    <property type="match status" value="1"/>
</dbReference>
<dbReference type="Pfam" id="PF05598">
    <property type="entry name" value="DUF772"/>
    <property type="match status" value="1"/>
</dbReference>
<gene>
    <name evidence="2" type="ORF">KCX82_05495</name>
</gene>
<keyword evidence="3" id="KW-1185">Reference proteome</keyword>
<reference evidence="2" key="1">
    <citation type="submission" date="2021-04" db="EMBL/GenBank/DDBJ databases">
        <title>Sinoanaerobacter chloroacetimidivorans sp. nov., an obligate anaerobic bacterium isolated from anaerobic sludge.</title>
        <authorList>
            <person name="Bao Y."/>
        </authorList>
    </citation>
    <scope>NUCLEOTIDE SEQUENCE</scope>
    <source>
        <strain evidence="2">BAD-6</strain>
    </source>
</reference>
<organism evidence="2 3">
    <name type="scientific">Sinanaerobacter chloroacetimidivorans</name>
    <dbReference type="NCBI Taxonomy" id="2818044"/>
    <lineage>
        <taxon>Bacteria</taxon>
        <taxon>Bacillati</taxon>
        <taxon>Bacillota</taxon>
        <taxon>Clostridia</taxon>
        <taxon>Peptostreptococcales</taxon>
        <taxon>Anaerovoracaceae</taxon>
        <taxon>Sinanaerobacter</taxon>
    </lineage>
</organism>
<comment type="caution">
    <text evidence="2">The sequence shown here is derived from an EMBL/GenBank/DDBJ whole genome shotgun (WGS) entry which is preliminary data.</text>
</comment>
<dbReference type="InterPro" id="IPR008490">
    <property type="entry name" value="Transposase_InsH_N"/>
</dbReference>
<dbReference type="PANTHER" id="PTHR33408">
    <property type="entry name" value="TRANSPOSASE"/>
    <property type="match status" value="1"/>
</dbReference>
<name>A0A8J7W173_9FIRM</name>
<evidence type="ECO:0000313" key="3">
    <source>
        <dbReference type="Proteomes" id="UP000675664"/>
    </source>
</evidence>
<dbReference type="AlphaFoldDB" id="A0A8J7W173"/>
<evidence type="ECO:0000259" key="1">
    <source>
        <dbReference type="Pfam" id="PF05598"/>
    </source>
</evidence>
<evidence type="ECO:0000313" key="2">
    <source>
        <dbReference type="EMBL" id="MBR0597315.1"/>
    </source>
</evidence>
<feature type="domain" description="Transposase InsH N-terminal" evidence="1">
    <location>
        <begin position="18"/>
        <end position="73"/>
    </location>
</feature>
<accession>A0A8J7W173</accession>
<dbReference type="EMBL" id="JAGSND010000003">
    <property type="protein sequence ID" value="MBR0597315.1"/>
    <property type="molecule type" value="Genomic_DNA"/>
</dbReference>
<sequence>MQYIQKESSDQITFLPDCIEDYISEDNPVRVIDAFVDSLDLSYLGFSHSSLCDTGRPPYDPADMLKLYIYGYMGIPLNPNNHNLDHKIIPKKVSLLWDNGKLNLST</sequence>